<reference evidence="2 3" key="1">
    <citation type="submission" date="2023-04" db="EMBL/GenBank/DDBJ databases">
        <title>Bacteria Genome Submission.</title>
        <authorList>
            <person name="Isaac P."/>
        </authorList>
    </citation>
    <scope>NUCLEOTIDE SEQUENCE [LARGE SCALE GENOMIC DNA]</scope>
    <source>
        <strain evidence="2 3">SampleS7P1</strain>
    </source>
</reference>
<dbReference type="Proteomes" id="UP001239169">
    <property type="component" value="Chromosome"/>
</dbReference>
<dbReference type="EMBL" id="CP124685">
    <property type="protein sequence ID" value="WGX75701.1"/>
    <property type="molecule type" value="Genomic_DNA"/>
</dbReference>
<evidence type="ECO:0000313" key="3">
    <source>
        <dbReference type="Proteomes" id="UP001239169"/>
    </source>
</evidence>
<feature type="transmembrane region" description="Helical" evidence="1">
    <location>
        <begin position="183"/>
        <end position="209"/>
    </location>
</feature>
<keyword evidence="1" id="KW-0812">Transmembrane</keyword>
<accession>A0ABY8R2B9</accession>
<keyword evidence="1" id="KW-1133">Transmembrane helix</keyword>
<feature type="transmembrane region" description="Helical" evidence="1">
    <location>
        <begin position="156"/>
        <end position="177"/>
    </location>
</feature>
<keyword evidence="3" id="KW-1185">Reference proteome</keyword>
<gene>
    <name evidence="2" type="ORF">QJS64_17445</name>
</gene>
<feature type="transmembrane region" description="Helical" evidence="1">
    <location>
        <begin position="29"/>
        <end position="48"/>
    </location>
</feature>
<feature type="transmembrane region" description="Helical" evidence="1">
    <location>
        <begin position="100"/>
        <end position="124"/>
    </location>
</feature>
<proteinExistence type="predicted"/>
<sequence length="219" mass="25242">MTYVVPLLCIFMIAISIITEKKKLNPLTLLFMLWTVILGLSSLQLFRLRAASENTYLIIIIGLGAFTIGYYFIRIFIRDKKFVLNKSKYKKKIYEPRYKLLYILGGICIIFYLYDFSIVFSYILKGSSLAYIRQLAQDSNSIIYASRSAIENSIRVLVITPFVIALQPIVAADFWIGKRDKRLIIINILIILLRVITDGSRVVIVYLLLHLLVGRSICR</sequence>
<keyword evidence="1" id="KW-0472">Membrane</keyword>
<dbReference type="NCBIfam" id="TIGR04370">
    <property type="entry name" value="glyco_rpt_poly"/>
    <property type="match status" value="1"/>
</dbReference>
<protein>
    <submittedName>
        <fullName evidence="2">Oligosaccharide repeat unit polymerase</fullName>
    </submittedName>
</protein>
<feature type="transmembrane region" description="Helical" evidence="1">
    <location>
        <begin position="55"/>
        <end position="77"/>
    </location>
</feature>
<name>A0ABY8R2B9_PARBF</name>
<organism evidence="2 3">
    <name type="scientific">Paraclostridium bifermentans</name>
    <name type="common">Clostridium bifermentans</name>
    <dbReference type="NCBI Taxonomy" id="1490"/>
    <lineage>
        <taxon>Bacteria</taxon>
        <taxon>Bacillati</taxon>
        <taxon>Bacillota</taxon>
        <taxon>Clostridia</taxon>
        <taxon>Peptostreptococcales</taxon>
        <taxon>Peptostreptococcaceae</taxon>
        <taxon>Paraclostridium</taxon>
    </lineage>
</organism>
<evidence type="ECO:0000313" key="2">
    <source>
        <dbReference type="EMBL" id="WGX75701.1"/>
    </source>
</evidence>
<evidence type="ECO:0000256" key="1">
    <source>
        <dbReference type="SAM" id="Phobius"/>
    </source>
</evidence>